<dbReference type="Gene3D" id="2.60.40.10">
    <property type="entry name" value="Immunoglobulins"/>
    <property type="match status" value="13"/>
</dbReference>
<evidence type="ECO:0000259" key="3">
    <source>
        <dbReference type="Pfam" id="PF16403"/>
    </source>
</evidence>
<dbReference type="EMBL" id="QWZQ01000026">
    <property type="protein sequence ID" value="RRK10229.1"/>
    <property type="molecule type" value="Genomic_DNA"/>
</dbReference>
<feature type="compositionally biased region" description="Basic and acidic residues" evidence="1">
    <location>
        <begin position="2064"/>
        <end position="2106"/>
    </location>
</feature>
<dbReference type="InterPro" id="IPR022038">
    <property type="entry name" value="Ig-like_bact"/>
</dbReference>
<feature type="compositionally biased region" description="Low complexity" evidence="1">
    <location>
        <begin position="193"/>
        <end position="211"/>
    </location>
</feature>
<feature type="domain" description="Pesticidal crystal protein Cry22Aa Ig-like" evidence="3">
    <location>
        <begin position="1413"/>
        <end position="1480"/>
    </location>
</feature>
<feature type="region of interest" description="Disordered" evidence="1">
    <location>
        <begin position="40"/>
        <end position="211"/>
    </location>
</feature>
<dbReference type="InterPro" id="IPR011889">
    <property type="entry name" value="Liste_lipo_26"/>
</dbReference>
<feature type="compositionally biased region" description="Basic and acidic residues" evidence="1">
    <location>
        <begin position="2040"/>
        <end position="2058"/>
    </location>
</feature>
<feature type="domain" description="Pesticidal crystal protein Cry22Aa Ig-like" evidence="3">
    <location>
        <begin position="1256"/>
        <end position="1315"/>
    </location>
</feature>
<keyword evidence="5" id="KW-1185">Reference proteome</keyword>
<feature type="compositionally biased region" description="Polar residues" evidence="1">
    <location>
        <begin position="136"/>
        <end position="169"/>
    </location>
</feature>
<feature type="region of interest" description="Disordered" evidence="1">
    <location>
        <begin position="2026"/>
        <end position="2206"/>
    </location>
</feature>
<evidence type="ECO:0000313" key="4">
    <source>
        <dbReference type="EMBL" id="RRK10229.1"/>
    </source>
</evidence>
<feature type="compositionally biased region" description="Polar residues" evidence="1">
    <location>
        <begin position="73"/>
        <end position="92"/>
    </location>
</feature>
<feature type="compositionally biased region" description="Low complexity" evidence="1">
    <location>
        <begin position="93"/>
        <end position="118"/>
    </location>
</feature>
<dbReference type="OrthoDB" id="2251401at2"/>
<accession>A0A426D6Z9</accession>
<proteinExistence type="predicted"/>
<protein>
    <submittedName>
        <fullName evidence="4">DUF5011 domain-containing protein</fullName>
    </submittedName>
</protein>
<gene>
    <name evidence="4" type="ORF">D1831_08690</name>
</gene>
<feature type="compositionally biased region" description="Low complexity" evidence="1">
    <location>
        <begin position="59"/>
        <end position="72"/>
    </location>
</feature>
<comment type="caution">
    <text evidence="4">The sequence shown here is derived from an EMBL/GenBank/DDBJ whole genome shotgun (WGS) entry which is preliminary data.</text>
</comment>
<dbReference type="NCBIfam" id="TIGR02167">
    <property type="entry name" value="Liste_lipo_26"/>
    <property type="match status" value="5"/>
</dbReference>
<dbReference type="Pfam" id="PF16403">
    <property type="entry name" value="Bact_surface_Ig-like"/>
    <property type="match status" value="5"/>
</dbReference>
<dbReference type="Proteomes" id="UP000283633">
    <property type="component" value="Unassembled WGS sequence"/>
</dbReference>
<organism evidence="4 5">
    <name type="scientific">Lactiplantibacillus garii</name>
    <dbReference type="NCBI Taxonomy" id="2306423"/>
    <lineage>
        <taxon>Bacteria</taxon>
        <taxon>Bacillati</taxon>
        <taxon>Bacillota</taxon>
        <taxon>Bacilli</taxon>
        <taxon>Lactobacillales</taxon>
        <taxon>Lactobacillaceae</taxon>
        <taxon>Lactiplantibacillus</taxon>
    </lineage>
</organism>
<evidence type="ECO:0000313" key="5">
    <source>
        <dbReference type="Proteomes" id="UP000283633"/>
    </source>
</evidence>
<feature type="domain" description="Pesticidal crystal protein Cry22Aa Ig-like" evidence="3">
    <location>
        <begin position="1493"/>
        <end position="1558"/>
    </location>
</feature>
<dbReference type="Pfam" id="PF03382">
    <property type="entry name" value="DUF285"/>
    <property type="match status" value="3"/>
</dbReference>
<feature type="domain" description="Pesticidal crystal protein Cry22Aa Ig-like" evidence="3">
    <location>
        <begin position="1334"/>
        <end position="1401"/>
    </location>
</feature>
<feature type="domain" description="Ig-like" evidence="2">
    <location>
        <begin position="1970"/>
        <end position="2032"/>
    </location>
</feature>
<dbReference type="PANTHER" id="PTHR24273">
    <property type="entry name" value="FI04643P-RELATED"/>
    <property type="match status" value="1"/>
</dbReference>
<evidence type="ECO:0000256" key="1">
    <source>
        <dbReference type="SAM" id="MobiDB-lite"/>
    </source>
</evidence>
<feature type="domain" description="Ig-like" evidence="2">
    <location>
        <begin position="1656"/>
        <end position="1717"/>
    </location>
</feature>
<reference evidence="4 5" key="1">
    <citation type="submission" date="2018-08" db="EMBL/GenBank/DDBJ databases">
        <title>Genome Lactobacillus garii FI11369.</title>
        <authorList>
            <person name="Diaz M."/>
            <person name="Narbad A."/>
        </authorList>
    </citation>
    <scope>NUCLEOTIDE SEQUENCE [LARGE SCALE GENOMIC DNA]</scope>
    <source>
        <strain evidence="4 5">FI11369</strain>
    </source>
</reference>
<dbReference type="InterPro" id="IPR013783">
    <property type="entry name" value="Ig-like_fold"/>
</dbReference>
<sequence>MESKSQVTMTRGKATSRVWLMTGAALLAWQINQQSVQADTGNAAQTSNDKTLTVTQPDTTTAGTTVLRTGQTASPTSEKMNNSAENVTNETEQSGQSTPPATTSTTDDGTGADAAADQVNADTVSEQPATSADAKSANTPEVSATNGATTTSEVPVSATDNPSATNVTPTAAEEEPVTNNTEPEVTESEPTEVEPTTPAEPESTTSGTSSEPVIAVSGEDATVTPNGLKGVQLAHGSVRPLMAKAALVAAEPVAVTDYDGYNAAAEDRRGIWGTSEWWLDENNVLNIGGGQLTDTNVKMDQDGKVTDWGNIGWQKWLTKDPTKDENLLIQDVKIWDTVRVGSDATHLFSGLRLTGDPEFNDENLDTKGTTNMAYMFSEIAGNHSLPTSMTVSFDTGNVTNMQGMFSNINGRRIIINIDFDTSNVTNMSHMFYNVENLHKLYWTKKFKTSAVTDLSYFFANCAFVVEMSPVDFDTSNVTNMSYMFFHTTLPDDLSLSSFKTDNVTDMSHMFDSFSYLSHNAVDISNFDTSKVTTMAGMFKAYDGFYSGLLDNLNTTSVQDMSEMFANQNFLEQLTLPTSFDTSGVLDMHGMFRNVNQMTSLDISQLDTSKVTDMSFMFAGMIALTEINLSPLKTDKVTNMAGMFMNDWALTNLNVSDFNTSQVVNMSQMFLNMTSLTSLNVSSSSFDTSQVVDMSTMFAGMPGLRELDVSSLITTNVKNMMGMFMGDAGIGSLDLTNFHTPNLTDANAMFFLMPNLTDLNLTHFNQKNSRINYWDGLGVPLKLNGMFSLDKALGNYLVDVGTLTPEILDVPVNLRVLTLSKDSRLTLPGTIKTLEDIYYVSEDDDMTLDKLLASMGLTDVSELSVLLKAGLNDAEGPTGRWMNTRTGEALTAAELTARYSDAQADLATTDTWTWQAEIIGHDITKIADATTSWKLADSVVSARDNAGTPLNMDQLGITITDLITGKVVAVGDVHPDQTGRYQITVTYTDPTNVVQAIEKFSLQFVANQAAIDADNSVITVGETWLGDNLKAATDADGSTVALERINVSGSVDGQTPGVYQVTYQFNDQFKNLVTKTVQVIVKGLTLTEDTKTVSTDDHWDPRTNVALVFDALGNQLAGTDVDVQLINAAGETVVKLNRPGVYQVVYSIPDGTGTLSQTATVTVLAGENLAKLQLKDSAIFLYQWDQWDALANVESATDSDGTVLDPTTIQITNPVDFQQVGTYDVNYTFVDLFGERQTATATVTILANQAGLALTTSQQTFYAGDQWDAKSFVTATAIDGTDATAQVKITDTVDRLTPGTYTVLYGYTDKQETLHSAKLIVTVLANLAGLDVKEPTVQLRAGDKWSAIENIKQALDVDGTDLTDKVHVTGKVDLAHVGKNTVTYELTDRQGNIHRATTVVEVLENLAVLDVKEPTVQLRAGDKWSVIDNIKHALDVDGTDLTDQVNITGNIDLTTIGTNTVSYELTDRQGKIHRATTIVEVLENLADLRVKATEVELRVGDKWNATENIAHALEVDGVDITNKVHVIGTVDLTKVGTTNVTYELTDRQGTKHTATTNINILENLAKLDVKEPMIELRVGDKWSALNNIAQALDVDGTDLTDQVNITGTVDLTKVGANTVTYELTDRQGNKYAVTTNVKVLENLVSLRVKAANVQLRAGDEWDALDNVIQARDVDGTNVIDQIKISNNVDLTIPGEGTVSYEFVDQQGFQHTATTTITVLENLANLNVKQETINLRVGDVWDARTNLQRAADVDGTDVTDRVVISSTVDTSKTGSGTVTYGFVDQHGIEHLITTAVTVLENLADLSVQDSNVELRVGDQWNAIDNIQRATDVDGTDATNQLTINSTIDLTTAGVGTVTYEFTDQQGVKHLATTEVRVLENLANLSLKQSVVELRVGDQWDANDNVARATDVDGTKVTVSVNGTVDATVAGDYRLTYSFVDQQQKRWTATADVRVLPNEAQLQLNQTAVQLSVGDAWDALANVLVARDVDGSTVPLDRVQVSDPVNTATAGQYQVTYWFTDQQQRRQSATATVTVSAPEVPVDPDKPVEPEVPVDPEKPVKPEVPVDPEKPVEPEVPVDPEKPVEPEVPVDPEKPVEPEVPTDPDKPIEPEVPANPDKPVVPETPTAPERPVEPATPTTSTEPGVPVTTVKPDQLSGTPKAASPVTTEAVSTPVRLAPAQSALRRESNAPAKTSRVTRQATLPQTDEDAPTSKVGAVLLSLIALLTFWFPRRKR</sequence>
<feature type="domain" description="Ig-like" evidence="2">
    <location>
        <begin position="1013"/>
        <end position="1078"/>
    </location>
</feature>
<feature type="domain" description="Ig-like" evidence="2">
    <location>
        <begin position="1812"/>
        <end position="1861"/>
    </location>
</feature>
<dbReference type="SUPFAM" id="SSF52047">
    <property type="entry name" value="RNI-like"/>
    <property type="match status" value="1"/>
</dbReference>
<feature type="domain" description="Ig-like" evidence="2">
    <location>
        <begin position="1184"/>
        <end position="1243"/>
    </location>
</feature>
<feature type="compositionally biased region" description="Polar residues" evidence="1">
    <location>
        <begin position="120"/>
        <end position="130"/>
    </location>
</feature>
<feature type="domain" description="Pesticidal crystal protein Cry22Aa Ig-like" evidence="3">
    <location>
        <begin position="1573"/>
        <end position="1638"/>
    </location>
</feature>
<dbReference type="PANTHER" id="PTHR24273:SF32">
    <property type="entry name" value="HYALIN"/>
    <property type="match status" value="1"/>
</dbReference>
<dbReference type="InterPro" id="IPR005046">
    <property type="entry name" value="DUF285"/>
</dbReference>
<dbReference type="RefSeq" id="WP_125072537.1">
    <property type="nucleotide sequence ID" value="NZ_QWZQ01000026.1"/>
</dbReference>
<dbReference type="Gene3D" id="3.80.10.10">
    <property type="entry name" value="Ribonuclease Inhibitor"/>
    <property type="match status" value="2"/>
</dbReference>
<feature type="compositionally biased region" description="Polar residues" evidence="1">
    <location>
        <begin position="2187"/>
        <end position="2201"/>
    </location>
</feature>
<feature type="domain" description="Ig-like" evidence="2">
    <location>
        <begin position="1893"/>
        <end position="1950"/>
    </location>
</feature>
<feature type="compositionally biased region" description="Polar residues" evidence="1">
    <location>
        <begin position="40"/>
        <end position="58"/>
    </location>
</feature>
<dbReference type="InterPro" id="IPR032179">
    <property type="entry name" value="Cry22Aa_Ig-like"/>
</dbReference>
<evidence type="ECO:0000259" key="2">
    <source>
        <dbReference type="Pfam" id="PF07523"/>
    </source>
</evidence>
<dbReference type="Pfam" id="PF07523">
    <property type="entry name" value="Big_3"/>
    <property type="match status" value="6"/>
</dbReference>
<name>A0A426D6Z9_9LACO</name>
<dbReference type="InterPro" id="IPR032675">
    <property type="entry name" value="LRR_dom_sf"/>
</dbReference>